<evidence type="ECO:0000256" key="2">
    <source>
        <dbReference type="SAM" id="Phobius"/>
    </source>
</evidence>
<evidence type="ECO:0000313" key="4">
    <source>
        <dbReference type="Proteomes" id="UP001321473"/>
    </source>
</evidence>
<evidence type="ECO:0000256" key="1">
    <source>
        <dbReference type="SAM" id="MobiDB-lite"/>
    </source>
</evidence>
<organism evidence="3 4">
    <name type="scientific">Amblyomma americanum</name>
    <name type="common">Lone star tick</name>
    <dbReference type="NCBI Taxonomy" id="6943"/>
    <lineage>
        <taxon>Eukaryota</taxon>
        <taxon>Metazoa</taxon>
        <taxon>Ecdysozoa</taxon>
        <taxon>Arthropoda</taxon>
        <taxon>Chelicerata</taxon>
        <taxon>Arachnida</taxon>
        <taxon>Acari</taxon>
        <taxon>Parasitiformes</taxon>
        <taxon>Ixodida</taxon>
        <taxon>Ixodoidea</taxon>
        <taxon>Ixodidae</taxon>
        <taxon>Amblyomminae</taxon>
        <taxon>Amblyomma</taxon>
    </lineage>
</organism>
<reference evidence="3 4" key="1">
    <citation type="journal article" date="2023" name="Arcadia Sci">
        <title>De novo assembly of a long-read Amblyomma americanum tick genome.</title>
        <authorList>
            <person name="Chou S."/>
            <person name="Poskanzer K.E."/>
            <person name="Rollins M."/>
            <person name="Thuy-Boun P.S."/>
        </authorList>
    </citation>
    <scope>NUCLEOTIDE SEQUENCE [LARGE SCALE GENOMIC DNA]</scope>
    <source>
        <strain evidence="3">F_SG_1</strain>
        <tissue evidence="3">Salivary glands</tissue>
    </source>
</reference>
<keyword evidence="2" id="KW-1133">Transmembrane helix</keyword>
<dbReference type="AlphaFoldDB" id="A0AAQ4DAN3"/>
<proteinExistence type="predicted"/>
<feature type="region of interest" description="Disordered" evidence="1">
    <location>
        <begin position="26"/>
        <end position="61"/>
    </location>
</feature>
<protein>
    <submittedName>
        <fullName evidence="3">Uncharacterized protein</fullName>
    </submittedName>
</protein>
<keyword evidence="2" id="KW-0812">Transmembrane</keyword>
<keyword evidence="4" id="KW-1185">Reference proteome</keyword>
<accession>A0AAQ4DAN3</accession>
<dbReference type="EMBL" id="JARKHS020032952">
    <property type="protein sequence ID" value="KAK8759523.1"/>
    <property type="molecule type" value="Genomic_DNA"/>
</dbReference>
<feature type="compositionally biased region" description="Acidic residues" evidence="1">
    <location>
        <begin position="157"/>
        <end position="176"/>
    </location>
</feature>
<sequence length="206" mass="21836">MGECAKAMVETILLNGDSEADIGADMLENLVDDKGSPPASDSGGERSADVLEDPSEEDKGVPFAGATTLRLGWTCNAAATGFFTVLSAAVVTGIVFLFVLKASPSPEPAASQVQAAWTKDPEDHGDLTETSLEPAALLHQDARSLRLDAPERGNYSEAEDDGDGDGDDADDDDDDGFMFNETFIGNLRKSENFLMLSNDDNLEEVV</sequence>
<keyword evidence="2" id="KW-0472">Membrane</keyword>
<evidence type="ECO:0000313" key="3">
    <source>
        <dbReference type="EMBL" id="KAK8759523.1"/>
    </source>
</evidence>
<comment type="caution">
    <text evidence="3">The sequence shown here is derived from an EMBL/GenBank/DDBJ whole genome shotgun (WGS) entry which is preliminary data.</text>
</comment>
<gene>
    <name evidence="3" type="ORF">V5799_002843</name>
</gene>
<feature type="transmembrane region" description="Helical" evidence="2">
    <location>
        <begin position="77"/>
        <end position="100"/>
    </location>
</feature>
<dbReference type="Proteomes" id="UP001321473">
    <property type="component" value="Unassembled WGS sequence"/>
</dbReference>
<name>A0AAQ4DAN3_AMBAM</name>
<feature type="region of interest" description="Disordered" evidence="1">
    <location>
        <begin position="148"/>
        <end position="176"/>
    </location>
</feature>